<accession>A0A0C9YHG4</accession>
<organism evidence="2 3">
    <name type="scientific">Pisolithus microcarpus 441</name>
    <dbReference type="NCBI Taxonomy" id="765257"/>
    <lineage>
        <taxon>Eukaryota</taxon>
        <taxon>Fungi</taxon>
        <taxon>Dikarya</taxon>
        <taxon>Basidiomycota</taxon>
        <taxon>Agaricomycotina</taxon>
        <taxon>Agaricomycetes</taxon>
        <taxon>Agaricomycetidae</taxon>
        <taxon>Boletales</taxon>
        <taxon>Sclerodermatineae</taxon>
        <taxon>Pisolithaceae</taxon>
        <taxon>Pisolithus</taxon>
    </lineage>
</organism>
<feature type="compositionally biased region" description="Acidic residues" evidence="1">
    <location>
        <begin position="365"/>
        <end position="390"/>
    </location>
</feature>
<dbReference type="OrthoDB" id="2645380at2759"/>
<dbReference type="EMBL" id="KN833716">
    <property type="protein sequence ID" value="KIK24425.1"/>
    <property type="molecule type" value="Genomic_DNA"/>
</dbReference>
<reference evidence="3" key="2">
    <citation type="submission" date="2015-01" db="EMBL/GenBank/DDBJ databases">
        <title>Evolutionary Origins and Diversification of the Mycorrhizal Mutualists.</title>
        <authorList>
            <consortium name="DOE Joint Genome Institute"/>
            <consortium name="Mycorrhizal Genomics Consortium"/>
            <person name="Kohler A."/>
            <person name="Kuo A."/>
            <person name="Nagy L.G."/>
            <person name="Floudas D."/>
            <person name="Copeland A."/>
            <person name="Barry K.W."/>
            <person name="Cichocki N."/>
            <person name="Veneault-Fourrey C."/>
            <person name="LaButti K."/>
            <person name="Lindquist E.A."/>
            <person name="Lipzen A."/>
            <person name="Lundell T."/>
            <person name="Morin E."/>
            <person name="Murat C."/>
            <person name="Riley R."/>
            <person name="Ohm R."/>
            <person name="Sun H."/>
            <person name="Tunlid A."/>
            <person name="Henrissat B."/>
            <person name="Grigoriev I.V."/>
            <person name="Hibbett D.S."/>
            <person name="Martin F."/>
        </authorList>
    </citation>
    <scope>NUCLEOTIDE SEQUENCE [LARGE SCALE GENOMIC DNA]</scope>
    <source>
        <strain evidence="3">441</strain>
    </source>
</reference>
<dbReference type="Proteomes" id="UP000054018">
    <property type="component" value="Unassembled WGS sequence"/>
</dbReference>
<evidence type="ECO:0000256" key="1">
    <source>
        <dbReference type="SAM" id="MobiDB-lite"/>
    </source>
</evidence>
<feature type="compositionally biased region" description="Low complexity" evidence="1">
    <location>
        <begin position="15"/>
        <end position="36"/>
    </location>
</feature>
<name>A0A0C9YHG4_9AGAM</name>
<keyword evidence="3" id="KW-1185">Reference proteome</keyword>
<dbReference type="HOGENOM" id="CLU_043184_0_0_1"/>
<reference evidence="2 3" key="1">
    <citation type="submission" date="2014-04" db="EMBL/GenBank/DDBJ databases">
        <authorList>
            <consortium name="DOE Joint Genome Institute"/>
            <person name="Kuo A."/>
            <person name="Kohler A."/>
            <person name="Costa M.D."/>
            <person name="Nagy L.G."/>
            <person name="Floudas D."/>
            <person name="Copeland A."/>
            <person name="Barry K.W."/>
            <person name="Cichocki N."/>
            <person name="Veneault-Fourrey C."/>
            <person name="LaButti K."/>
            <person name="Lindquist E.A."/>
            <person name="Lipzen A."/>
            <person name="Lundell T."/>
            <person name="Morin E."/>
            <person name="Murat C."/>
            <person name="Sun H."/>
            <person name="Tunlid A."/>
            <person name="Henrissat B."/>
            <person name="Grigoriev I.V."/>
            <person name="Hibbett D.S."/>
            <person name="Martin F."/>
            <person name="Nordberg H.P."/>
            <person name="Cantor M.N."/>
            <person name="Hua S.X."/>
        </authorList>
    </citation>
    <scope>NUCLEOTIDE SEQUENCE [LARGE SCALE GENOMIC DNA]</scope>
    <source>
        <strain evidence="2 3">441</strain>
    </source>
</reference>
<proteinExistence type="predicted"/>
<protein>
    <submittedName>
        <fullName evidence="2">Uncharacterized protein</fullName>
    </submittedName>
</protein>
<dbReference type="AlphaFoldDB" id="A0A0C9YHG4"/>
<evidence type="ECO:0000313" key="2">
    <source>
        <dbReference type="EMBL" id="KIK24425.1"/>
    </source>
</evidence>
<gene>
    <name evidence="2" type="ORF">PISMIDRAFT_10252</name>
</gene>
<evidence type="ECO:0000313" key="3">
    <source>
        <dbReference type="Proteomes" id="UP000054018"/>
    </source>
</evidence>
<feature type="region of interest" description="Disordered" evidence="1">
    <location>
        <begin position="1"/>
        <end position="55"/>
    </location>
</feature>
<feature type="region of interest" description="Disordered" evidence="1">
    <location>
        <begin position="344"/>
        <end position="390"/>
    </location>
</feature>
<sequence length="479" mass="53706">MFRRYQLRSTSAQGPRPSNSRRTASSSSASSRPTTPQFGGPLASSYQPDGPAVPTGITLTVPRSLRQRATSVGVLDEPISAGVRRERDDDDDLSQLDSHRVKHLKLYAKKIAEVNQISEKGLMEFVNTGDLFYMLVDIKAHLIKSDATKQTNQFQVLQDTLRGKDFEAGLHTRLLACMLSPNLTAYVTDTQQRIMEFIAEHPEVFKVPGGIFDDAELKTLLGKLVTKLLASIRSHVKTQLITSIAKRTCIIDATRNLAHSTSGMELEASHWNRMAFLRRCLRIFLIGTGDHRVVSMDVCFTHSLIPMLKPDMRKKIQQELNIDIEQIEQQMQEGDEVDINTYLDDPPAINTEGSTSVLDPCDSTGTDEDDADGILDSEDPTDGVDDLDDDDSGFRLDGKRTRFNGQKFWNYVDYMLNLLRDTARKSTTSNEDYEKEVGRIMVQIFQDDLADCPGSRKGSRLATVIHPPWQSTIQHGLVW</sequence>
<dbReference type="STRING" id="765257.A0A0C9YHG4"/>